<feature type="non-terminal residue" evidence="2">
    <location>
        <position position="1"/>
    </location>
</feature>
<evidence type="ECO:0000313" key="3">
    <source>
        <dbReference type="Proteomes" id="UP000789595"/>
    </source>
</evidence>
<accession>A0A8J2SPX5</accession>
<dbReference type="AlphaFoldDB" id="A0A8J2SPX5"/>
<proteinExistence type="predicted"/>
<gene>
    <name evidence="2" type="ORF">PECAL_3P11480</name>
</gene>
<keyword evidence="1" id="KW-1133">Transmembrane helix</keyword>
<dbReference type="EMBL" id="CAKKNE010000003">
    <property type="protein sequence ID" value="CAH0371217.1"/>
    <property type="molecule type" value="Genomic_DNA"/>
</dbReference>
<organism evidence="2 3">
    <name type="scientific">Pelagomonas calceolata</name>
    <dbReference type="NCBI Taxonomy" id="35677"/>
    <lineage>
        <taxon>Eukaryota</taxon>
        <taxon>Sar</taxon>
        <taxon>Stramenopiles</taxon>
        <taxon>Ochrophyta</taxon>
        <taxon>Pelagophyceae</taxon>
        <taxon>Pelagomonadales</taxon>
        <taxon>Pelagomonadaceae</taxon>
        <taxon>Pelagomonas</taxon>
    </lineage>
</organism>
<keyword evidence="1" id="KW-0472">Membrane</keyword>
<dbReference type="Proteomes" id="UP000789595">
    <property type="component" value="Unassembled WGS sequence"/>
</dbReference>
<reference evidence="2" key="1">
    <citation type="submission" date="2021-11" db="EMBL/GenBank/DDBJ databases">
        <authorList>
            <consortium name="Genoscope - CEA"/>
            <person name="William W."/>
        </authorList>
    </citation>
    <scope>NUCLEOTIDE SEQUENCE</scope>
</reference>
<protein>
    <submittedName>
        <fullName evidence="2">Uncharacterized protein</fullName>
    </submittedName>
</protein>
<evidence type="ECO:0000256" key="1">
    <source>
        <dbReference type="SAM" id="Phobius"/>
    </source>
</evidence>
<keyword evidence="1" id="KW-0812">Transmembrane</keyword>
<keyword evidence="3" id="KW-1185">Reference proteome</keyword>
<sequence length="325" mass="35283">RARGELTYGRAVVGSAVTPELRERRVASQRRQGHVPVGREGRRAVAEGRDVALGLVAAAEGLGRPVVVAPPRADVVLRRDQSVFGPLADVVRQEQAVGLGVRRAEREQAPDVVRRVGRVRDHNVVRRQALRPEDLIKVLALVVYLLEAQGPQVPRDGARAVVGVVDAEVRSTAAERGRDDVERRREVRVGLGRALAVVVGLGLEGQQGGVPRARVPHVAVALRVRRHDLLPRFFSKSLPARFECRVEGRVARVQAVAERAAGAGFELSDERGLGRGERRCRCLLLRFFGSFFGFALFLVFGHPGTYAHSAKCAASPSEQCAAVAD</sequence>
<evidence type="ECO:0000313" key="2">
    <source>
        <dbReference type="EMBL" id="CAH0371217.1"/>
    </source>
</evidence>
<comment type="caution">
    <text evidence="2">The sequence shown here is derived from an EMBL/GenBank/DDBJ whole genome shotgun (WGS) entry which is preliminary data.</text>
</comment>
<feature type="transmembrane region" description="Helical" evidence="1">
    <location>
        <begin position="283"/>
        <end position="301"/>
    </location>
</feature>
<name>A0A8J2SPX5_9STRA</name>